<evidence type="ECO:0000259" key="1">
    <source>
        <dbReference type="PROSITE" id="PS51352"/>
    </source>
</evidence>
<protein>
    <submittedName>
        <fullName evidence="2">TlpA disulfide reductase family protein</fullName>
    </submittedName>
</protein>
<dbReference type="InterPro" id="IPR036249">
    <property type="entry name" value="Thioredoxin-like_sf"/>
</dbReference>
<organism evidence="2 3">
    <name type="scientific">Campylobacter magnus</name>
    <dbReference type="NCBI Taxonomy" id="3026462"/>
    <lineage>
        <taxon>Bacteria</taxon>
        <taxon>Pseudomonadati</taxon>
        <taxon>Campylobacterota</taxon>
        <taxon>Epsilonproteobacteria</taxon>
        <taxon>Campylobacterales</taxon>
        <taxon>Campylobacteraceae</taxon>
        <taxon>Campylobacter</taxon>
    </lineage>
</organism>
<dbReference type="Pfam" id="PF00578">
    <property type="entry name" value="AhpC-TSA"/>
    <property type="match status" value="1"/>
</dbReference>
<comment type="caution">
    <text evidence="2">The sequence shown here is derived from an EMBL/GenBank/DDBJ whole genome shotgun (WGS) entry which is preliminary data.</text>
</comment>
<accession>A0ABT8T7M3</accession>
<dbReference type="Gene3D" id="3.40.30.10">
    <property type="entry name" value="Glutaredoxin"/>
    <property type="match status" value="1"/>
</dbReference>
<dbReference type="EMBL" id="JAULJQ010000007">
    <property type="protein sequence ID" value="MDO2409715.1"/>
    <property type="molecule type" value="Genomic_DNA"/>
</dbReference>
<dbReference type="PROSITE" id="PS51352">
    <property type="entry name" value="THIOREDOXIN_2"/>
    <property type="match status" value="1"/>
</dbReference>
<dbReference type="InterPro" id="IPR000866">
    <property type="entry name" value="AhpC/TSA"/>
</dbReference>
<dbReference type="CDD" id="cd02966">
    <property type="entry name" value="TlpA_like_family"/>
    <property type="match status" value="1"/>
</dbReference>
<feature type="domain" description="Thioredoxin" evidence="1">
    <location>
        <begin position="33"/>
        <end position="178"/>
    </location>
</feature>
<reference evidence="2 3" key="1">
    <citation type="submission" date="2023-06" db="EMBL/GenBank/DDBJ databases">
        <title>Campylobacter magnum sp. nov., isolated from cecal contents of domestic pigs (Sus scrofa domesticus).</title>
        <authorList>
            <person name="Papic B."/>
            <person name="Gruntar I."/>
        </authorList>
    </citation>
    <scope>NUCLEOTIDE SEQUENCE [LARGE SCALE GENOMIC DNA]</scope>
    <source>
        <strain evidence="3">34484-21</strain>
    </source>
</reference>
<dbReference type="PANTHER" id="PTHR42852:SF17">
    <property type="entry name" value="THIOREDOXIN-LIKE PROTEIN HI_1115"/>
    <property type="match status" value="1"/>
</dbReference>
<dbReference type="InterPro" id="IPR013766">
    <property type="entry name" value="Thioredoxin_domain"/>
</dbReference>
<dbReference type="PROSITE" id="PS51257">
    <property type="entry name" value="PROKAR_LIPOPROTEIN"/>
    <property type="match status" value="1"/>
</dbReference>
<dbReference type="Proteomes" id="UP001171111">
    <property type="component" value="Unassembled WGS sequence"/>
</dbReference>
<keyword evidence="3" id="KW-1185">Reference proteome</keyword>
<evidence type="ECO:0000313" key="3">
    <source>
        <dbReference type="Proteomes" id="UP001171111"/>
    </source>
</evidence>
<gene>
    <name evidence="2" type="ORF">Q2362_06345</name>
</gene>
<sequence length="178" mass="19945">MKKLCIIAFIALFFGCSSEKSEQNSQEINDQNQSAVTTKQNFTLTISNTEKIELEKTDSELKIINSNSPVLLNFVTSECLPCVAQNSNLAKIAKKYQNLQIVEIATGIENEHQAIALRDQNELLFEVAFGKDVLELIDSMKVAGYPYSVLFDSRGKVVQSYDGLVPPEMLEYDIQRAK</sequence>
<dbReference type="InterPro" id="IPR050553">
    <property type="entry name" value="Thioredoxin_ResA/DsbE_sf"/>
</dbReference>
<dbReference type="PANTHER" id="PTHR42852">
    <property type="entry name" value="THIOL:DISULFIDE INTERCHANGE PROTEIN DSBE"/>
    <property type="match status" value="1"/>
</dbReference>
<evidence type="ECO:0000313" key="2">
    <source>
        <dbReference type="EMBL" id="MDO2409715.1"/>
    </source>
</evidence>
<proteinExistence type="predicted"/>
<dbReference type="RefSeq" id="WP_302244512.1">
    <property type="nucleotide sequence ID" value="NZ_JAULJQ010000007.1"/>
</dbReference>
<dbReference type="SUPFAM" id="SSF52833">
    <property type="entry name" value="Thioredoxin-like"/>
    <property type="match status" value="1"/>
</dbReference>
<name>A0ABT8T7M3_9BACT</name>